<protein>
    <submittedName>
        <fullName evidence="2">Uncharacterized protein</fullName>
    </submittedName>
</protein>
<keyword evidence="3" id="KW-1185">Reference proteome</keyword>
<dbReference type="Proteomes" id="UP001159363">
    <property type="component" value="Chromosome 1"/>
</dbReference>
<comment type="caution">
    <text evidence="2">The sequence shown here is derived from an EMBL/GenBank/DDBJ whole genome shotgun (WGS) entry which is preliminary data.</text>
</comment>
<feature type="region of interest" description="Disordered" evidence="1">
    <location>
        <begin position="1"/>
        <end position="22"/>
    </location>
</feature>
<evidence type="ECO:0000256" key="1">
    <source>
        <dbReference type="SAM" id="MobiDB-lite"/>
    </source>
</evidence>
<reference evidence="2 3" key="1">
    <citation type="submission" date="2023-02" db="EMBL/GenBank/DDBJ databases">
        <title>LHISI_Scaffold_Assembly.</title>
        <authorList>
            <person name="Stuart O.P."/>
            <person name="Cleave R."/>
            <person name="Magrath M.J.L."/>
            <person name="Mikheyev A.S."/>
        </authorList>
    </citation>
    <scope>NUCLEOTIDE SEQUENCE [LARGE SCALE GENOMIC DNA]</scope>
    <source>
        <strain evidence="2">Daus_M_001</strain>
        <tissue evidence="2">Leg muscle</tissue>
    </source>
</reference>
<gene>
    <name evidence="2" type="ORF">PR048_001180</name>
</gene>
<name>A0ABQ9IGQ3_9NEOP</name>
<accession>A0ABQ9IGQ3</accession>
<feature type="compositionally biased region" description="Basic and acidic residues" evidence="1">
    <location>
        <begin position="1"/>
        <end position="15"/>
    </location>
</feature>
<proteinExistence type="predicted"/>
<evidence type="ECO:0000313" key="3">
    <source>
        <dbReference type="Proteomes" id="UP001159363"/>
    </source>
</evidence>
<sequence>MVSRLHEMTPARKADPINATRTQKSNPAFVKDYFIKLDAVITQLGLKRRPDKIFNMDEKGAFLRLHH</sequence>
<evidence type="ECO:0000313" key="2">
    <source>
        <dbReference type="EMBL" id="KAJ8895841.1"/>
    </source>
</evidence>
<organism evidence="2 3">
    <name type="scientific">Dryococelus australis</name>
    <dbReference type="NCBI Taxonomy" id="614101"/>
    <lineage>
        <taxon>Eukaryota</taxon>
        <taxon>Metazoa</taxon>
        <taxon>Ecdysozoa</taxon>
        <taxon>Arthropoda</taxon>
        <taxon>Hexapoda</taxon>
        <taxon>Insecta</taxon>
        <taxon>Pterygota</taxon>
        <taxon>Neoptera</taxon>
        <taxon>Polyneoptera</taxon>
        <taxon>Phasmatodea</taxon>
        <taxon>Verophasmatodea</taxon>
        <taxon>Anareolatae</taxon>
        <taxon>Phasmatidae</taxon>
        <taxon>Eurycanthinae</taxon>
        <taxon>Dryococelus</taxon>
    </lineage>
</organism>
<dbReference type="EMBL" id="JARBHB010000001">
    <property type="protein sequence ID" value="KAJ8895841.1"/>
    <property type="molecule type" value="Genomic_DNA"/>
</dbReference>